<dbReference type="Gene3D" id="1.50.10.10">
    <property type="match status" value="1"/>
</dbReference>
<dbReference type="AlphaFoldDB" id="A0A6G1I3Z0"/>
<sequence>MRLSSPIPVVVATTLSALSGVQGKSIWASWPASGANLFREGFLVGNGKLGAIPFGQPSIEKVNLNVDSLWSGGPFESSTYTGGNPEKEQSRTLQSVRDGIFKTGSGSLGTILGNNNAYGSYRVLANLTVQIAGINSYSGFKRSLDLNTGVHTTTFYANDNKTYTTAVYCSYPAQVCVYRVSVNTGSLPNIALSLENKRSPKDLVNATCGVSFIRMSGTTQKGPPEGMKYDVLARLGTGPLGTPISSCSDTDPGTLVVTGSAYGEDEPLNTLAIIIGAGTNYEQLRCNAASQYNCKGADPYEAVQKITAMASTKLESKTLIAHQQDYQNLMNQFTLELNDPWKNSQYPSEGLELFQLLDRYRSTAGRPAMDTDAQAAADGSYVEALLFDYARHLLVCSSRQNSLPANLQGVWTDGLETAWGGDYHTNINLQMNYWFAEQTGLGDTTQALWRFIKDTWIPRGAETARKLYGANGWVVHNEVNIFGHTGMKDNATWANYPVAAAWMMQHVFDHWDYTQDLPFLQQTGYIMMRDAANFWLSQLQLDRSDSTLVANPCNSPEHGPTTYGCTHFQQLIHQLFDTVLRAGAAVNDIDTTFITSLGVYLNSLDKGLHIGSWGQIKEWKVPDTRELDAQGNTHRHLSHLVGWYPGYSIAGFLNGYGRTDIQKAVEASLRSRGNGRGPDGNAGWEKIWRSACWARLNNTDQADFLLRYTIVSNFAVNGLSQYNGMNGPFQIDANFGIAAAMLSMLVVDLPLSYNDNGPRGVVLGPAIPARWGPGTVKGLRIRGGTILTMSWNARGLVDKVSITKRGTSVRFFSKAGNKIGEI</sequence>
<proteinExistence type="predicted"/>
<accession>A0A6G1I3Z0</accession>
<evidence type="ECO:0000313" key="4">
    <source>
        <dbReference type="EMBL" id="KAF2402904.1"/>
    </source>
</evidence>
<keyword evidence="1" id="KW-0732">Signal</keyword>
<dbReference type="InterPro" id="IPR054363">
    <property type="entry name" value="GH95_cat"/>
</dbReference>
<keyword evidence="4" id="KW-0378">Hydrolase</keyword>
<dbReference type="PANTHER" id="PTHR31084:SF3">
    <property type="entry name" value="ALPHA-FUCOSIDASE A"/>
    <property type="match status" value="1"/>
</dbReference>
<evidence type="ECO:0000259" key="3">
    <source>
        <dbReference type="Pfam" id="PF22124"/>
    </source>
</evidence>
<dbReference type="InterPro" id="IPR008928">
    <property type="entry name" value="6-hairpin_glycosidase_sf"/>
</dbReference>
<dbReference type="SUPFAM" id="SSF48208">
    <property type="entry name" value="Six-hairpin glycosidases"/>
    <property type="match status" value="1"/>
</dbReference>
<organism evidence="4 5">
    <name type="scientific">Trichodelitschia bisporula</name>
    <dbReference type="NCBI Taxonomy" id="703511"/>
    <lineage>
        <taxon>Eukaryota</taxon>
        <taxon>Fungi</taxon>
        <taxon>Dikarya</taxon>
        <taxon>Ascomycota</taxon>
        <taxon>Pezizomycotina</taxon>
        <taxon>Dothideomycetes</taxon>
        <taxon>Dothideomycetes incertae sedis</taxon>
        <taxon>Phaeotrichales</taxon>
        <taxon>Phaeotrichaceae</taxon>
        <taxon>Trichodelitschia</taxon>
    </lineage>
</organism>
<dbReference type="EMBL" id="ML996690">
    <property type="protein sequence ID" value="KAF2402904.1"/>
    <property type="molecule type" value="Genomic_DNA"/>
</dbReference>
<dbReference type="InterPro" id="IPR016518">
    <property type="entry name" value="Alpha-L-fucosidase"/>
</dbReference>
<gene>
    <name evidence="4" type="ORF">EJ06DRAFT_536420</name>
</gene>
<name>A0A6G1I3Z0_9PEZI</name>
<dbReference type="PIRSF" id="PIRSF007663">
    <property type="entry name" value="UCP007663"/>
    <property type="match status" value="1"/>
</dbReference>
<dbReference type="InterPro" id="IPR012341">
    <property type="entry name" value="6hp_glycosidase-like_sf"/>
</dbReference>
<dbReference type="InterPro" id="IPR027414">
    <property type="entry name" value="GH95_N_dom"/>
</dbReference>
<feature type="domain" description="Glycosyl hydrolase family 95 catalytic" evidence="3">
    <location>
        <begin position="319"/>
        <end position="745"/>
    </location>
</feature>
<evidence type="ECO:0000313" key="5">
    <source>
        <dbReference type="Proteomes" id="UP000799640"/>
    </source>
</evidence>
<evidence type="ECO:0000256" key="1">
    <source>
        <dbReference type="SAM" id="SignalP"/>
    </source>
</evidence>
<dbReference type="OrthoDB" id="2848340at2759"/>
<dbReference type="Pfam" id="PF22124">
    <property type="entry name" value="Glyco_hydro_95_cat"/>
    <property type="match status" value="1"/>
</dbReference>
<protein>
    <submittedName>
        <fullName evidence="4">Glycoside hydrolase family 95 protein-like protein</fullName>
    </submittedName>
</protein>
<dbReference type="Pfam" id="PF14498">
    <property type="entry name" value="Glyco_hyd_65N_2"/>
    <property type="match status" value="1"/>
</dbReference>
<dbReference type="GO" id="GO:0004560">
    <property type="term" value="F:alpha-L-fucosidase activity"/>
    <property type="evidence" value="ECO:0007669"/>
    <property type="project" value="InterPro"/>
</dbReference>
<reference evidence="4" key="1">
    <citation type="journal article" date="2020" name="Stud. Mycol.">
        <title>101 Dothideomycetes genomes: a test case for predicting lifestyles and emergence of pathogens.</title>
        <authorList>
            <person name="Haridas S."/>
            <person name="Albert R."/>
            <person name="Binder M."/>
            <person name="Bloem J."/>
            <person name="Labutti K."/>
            <person name="Salamov A."/>
            <person name="Andreopoulos B."/>
            <person name="Baker S."/>
            <person name="Barry K."/>
            <person name="Bills G."/>
            <person name="Bluhm B."/>
            <person name="Cannon C."/>
            <person name="Castanera R."/>
            <person name="Culley D."/>
            <person name="Daum C."/>
            <person name="Ezra D."/>
            <person name="Gonzalez J."/>
            <person name="Henrissat B."/>
            <person name="Kuo A."/>
            <person name="Liang C."/>
            <person name="Lipzen A."/>
            <person name="Lutzoni F."/>
            <person name="Magnuson J."/>
            <person name="Mondo S."/>
            <person name="Nolan M."/>
            <person name="Ohm R."/>
            <person name="Pangilinan J."/>
            <person name="Park H.-J."/>
            <person name="Ramirez L."/>
            <person name="Alfaro M."/>
            <person name="Sun H."/>
            <person name="Tritt A."/>
            <person name="Yoshinaga Y."/>
            <person name="Zwiers L.-H."/>
            <person name="Turgeon B."/>
            <person name="Goodwin S."/>
            <person name="Spatafora J."/>
            <person name="Crous P."/>
            <person name="Grigoriev I."/>
        </authorList>
    </citation>
    <scope>NUCLEOTIDE SEQUENCE</scope>
    <source>
        <strain evidence="4">CBS 262.69</strain>
    </source>
</reference>
<dbReference type="Proteomes" id="UP000799640">
    <property type="component" value="Unassembled WGS sequence"/>
</dbReference>
<dbReference type="PANTHER" id="PTHR31084">
    <property type="entry name" value="ALPHA-L-FUCOSIDASE 2"/>
    <property type="match status" value="1"/>
</dbReference>
<feature type="signal peptide" evidence="1">
    <location>
        <begin position="1"/>
        <end position="23"/>
    </location>
</feature>
<feature type="domain" description="Glycosyl hydrolase family 95 N-terminal" evidence="2">
    <location>
        <begin position="26"/>
        <end position="283"/>
    </location>
</feature>
<evidence type="ECO:0000259" key="2">
    <source>
        <dbReference type="Pfam" id="PF14498"/>
    </source>
</evidence>
<feature type="chain" id="PRO_5026010435" evidence="1">
    <location>
        <begin position="24"/>
        <end position="822"/>
    </location>
</feature>
<dbReference type="GO" id="GO:0005975">
    <property type="term" value="P:carbohydrate metabolic process"/>
    <property type="evidence" value="ECO:0007669"/>
    <property type="project" value="InterPro"/>
</dbReference>
<keyword evidence="5" id="KW-1185">Reference proteome</keyword>